<comment type="similarity">
    <text evidence="1">Belongs to the peptidase U62 family.</text>
</comment>
<dbReference type="Pfam" id="PF19289">
    <property type="entry name" value="PmbA_TldD_3rd"/>
    <property type="match status" value="1"/>
</dbReference>
<keyword evidence="4 8" id="KW-0482">Metalloprotease</keyword>
<dbReference type="InterPro" id="IPR045570">
    <property type="entry name" value="Metalloprtase-TldD/E_cen_dom"/>
</dbReference>
<dbReference type="Proteomes" id="UP000265750">
    <property type="component" value="Unassembled WGS sequence"/>
</dbReference>
<dbReference type="RefSeq" id="WP_119538457.1">
    <property type="nucleotide sequence ID" value="NZ_QYRN01000001.1"/>
</dbReference>
<evidence type="ECO:0000256" key="2">
    <source>
        <dbReference type="ARBA" id="ARBA00022670"/>
    </source>
</evidence>
<dbReference type="InterPro" id="IPR035068">
    <property type="entry name" value="TldD/PmbA_N"/>
</dbReference>
<dbReference type="GO" id="GO:0008237">
    <property type="term" value="F:metallopeptidase activity"/>
    <property type="evidence" value="ECO:0007669"/>
    <property type="project" value="UniProtKB-KW"/>
</dbReference>
<dbReference type="PANTHER" id="PTHR30624:SF4">
    <property type="entry name" value="METALLOPROTEASE TLDD"/>
    <property type="match status" value="1"/>
</dbReference>
<dbReference type="InterPro" id="IPR045569">
    <property type="entry name" value="Metalloprtase-TldD/E_C"/>
</dbReference>
<dbReference type="InterPro" id="IPR002510">
    <property type="entry name" value="Metalloprtase-TldD/E_N"/>
</dbReference>
<accession>A0A3A1WXQ7</accession>
<dbReference type="InterPro" id="IPR051463">
    <property type="entry name" value="Peptidase_U62_metallo"/>
</dbReference>
<comment type="caution">
    <text evidence="8">The sequence shown here is derived from an EMBL/GenBank/DDBJ whole genome shotgun (WGS) entry which is preliminary data.</text>
</comment>
<reference evidence="9" key="1">
    <citation type="submission" date="2018-09" db="EMBL/GenBank/DDBJ databases">
        <authorList>
            <person name="Tuo L."/>
        </authorList>
    </citation>
    <scope>NUCLEOTIDE SEQUENCE [LARGE SCALE GENOMIC DNA]</scope>
    <source>
        <strain evidence="9">M2BS4Y-1</strain>
    </source>
</reference>
<name>A0A3A1WXQ7_9HYPH</name>
<protein>
    <submittedName>
        <fullName evidence="8">Metalloprotease TldD</fullName>
    </submittedName>
</protein>
<evidence type="ECO:0000256" key="1">
    <source>
        <dbReference type="ARBA" id="ARBA00005836"/>
    </source>
</evidence>
<dbReference type="PIRSF" id="PIRSF004919">
    <property type="entry name" value="TldD"/>
    <property type="match status" value="1"/>
</dbReference>
<evidence type="ECO:0000259" key="7">
    <source>
        <dbReference type="Pfam" id="PF19290"/>
    </source>
</evidence>
<evidence type="ECO:0000259" key="6">
    <source>
        <dbReference type="Pfam" id="PF19289"/>
    </source>
</evidence>
<dbReference type="EMBL" id="QYRN01000001">
    <property type="protein sequence ID" value="RIY03802.1"/>
    <property type="molecule type" value="Genomic_DNA"/>
</dbReference>
<dbReference type="GO" id="GO:0005829">
    <property type="term" value="C:cytosol"/>
    <property type="evidence" value="ECO:0007669"/>
    <property type="project" value="TreeGrafter"/>
</dbReference>
<dbReference type="OrthoDB" id="9803213at2"/>
<evidence type="ECO:0000256" key="3">
    <source>
        <dbReference type="ARBA" id="ARBA00022801"/>
    </source>
</evidence>
<dbReference type="Pfam" id="PF19290">
    <property type="entry name" value="PmbA_TldD_2nd"/>
    <property type="match status" value="1"/>
</dbReference>
<keyword evidence="2 8" id="KW-0645">Protease</keyword>
<dbReference type="SUPFAM" id="SSF111283">
    <property type="entry name" value="Putative modulator of DNA gyrase, PmbA/TldD"/>
    <property type="match status" value="1"/>
</dbReference>
<evidence type="ECO:0000256" key="4">
    <source>
        <dbReference type="ARBA" id="ARBA00023049"/>
    </source>
</evidence>
<dbReference type="Gene3D" id="3.30.2290.10">
    <property type="entry name" value="PmbA/TldD superfamily"/>
    <property type="match status" value="1"/>
</dbReference>
<feature type="domain" description="Metalloprotease TldD/E N-terminal" evidence="5">
    <location>
        <begin position="31"/>
        <end position="89"/>
    </location>
</feature>
<feature type="domain" description="Metalloprotease TldD/E central" evidence="7">
    <location>
        <begin position="118"/>
        <end position="227"/>
    </location>
</feature>
<organism evidence="8 9">
    <name type="scientific">Aureimonas flava</name>
    <dbReference type="NCBI Taxonomy" id="2320271"/>
    <lineage>
        <taxon>Bacteria</taxon>
        <taxon>Pseudomonadati</taxon>
        <taxon>Pseudomonadota</taxon>
        <taxon>Alphaproteobacteria</taxon>
        <taxon>Hyphomicrobiales</taxon>
        <taxon>Aurantimonadaceae</taxon>
        <taxon>Aureimonas</taxon>
    </lineage>
</organism>
<gene>
    <name evidence="8" type="primary">tldD</name>
    <name evidence="8" type="ORF">D3218_01080</name>
</gene>
<dbReference type="InterPro" id="IPR025502">
    <property type="entry name" value="TldD"/>
</dbReference>
<proteinExistence type="inferred from homology"/>
<sequence length="471" mass="49862">MASSLIDLFDLSRAEVEGVVSRTLHGADDGELFMEYREQESLLFDNGRLKAGDFSTEQGFGLRCVAGEAIGFAHSGDLSAAALGRAASAVGAVRAGHSGVAAESPKGTNRHLYGAENPIPEPSFAEKVKLLAEIDAYLRGTDEAVRQVSVSLASQWQVVEILRSDGRLVRDVRPLVRLNVSVVAGRGDRQESGSGGAGGRHGFLRLLDGGGWRAIADEALRQARLNLEAVPAPAGTFDTVLAAGWPGVMLHEAVGHGLEGDYNRKKTSAFSGLLGQQVAARGVTVVDDGTIAERRGSLSVDDEGTPTNRTVLIEDGKLVNYMQDRQNARLMGMEATGNGRRQSFAHAPMPRMTNTMMLNGPHAPEEILASVKDGVYAVSFNGGQVDITSGKFVFNCTEAYRIRDGKVCEPLKGAMLIGNGPDAMHRVSMVGNDAALDLGIGNCGKSGQWVPVGVGQPHLRMDQMTVGGTEA</sequence>
<dbReference type="InterPro" id="IPR036059">
    <property type="entry name" value="TldD/PmbA_sf"/>
</dbReference>
<evidence type="ECO:0000259" key="5">
    <source>
        <dbReference type="Pfam" id="PF01523"/>
    </source>
</evidence>
<evidence type="ECO:0000313" key="8">
    <source>
        <dbReference type="EMBL" id="RIY03802.1"/>
    </source>
</evidence>
<feature type="domain" description="Metalloprotease TldD/E C-terminal" evidence="6">
    <location>
        <begin position="235"/>
        <end position="468"/>
    </location>
</feature>
<dbReference type="GO" id="GO:0006508">
    <property type="term" value="P:proteolysis"/>
    <property type="evidence" value="ECO:0007669"/>
    <property type="project" value="UniProtKB-KW"/>
</dbReference>
<keyword evidence="9" id="KW-1185">Reference proteome</keyword>
<keyword evidence="3" id="KW-0378">Hydrolase</keyword>
<dbReference type="PANTHER" id="PTHR30624">
    <property type="entry name" value="UNCHARACTERIZED PROTEIN TLDD AND PMBA"/>
    <property type="match status" value="1"/>
</dbReference>
<dbReference type="Pfam" id="PF01523">
    <property type="entry name" value="PmbA_TldD_1st"/>
    <property type="match status" value="1"/>
</dbReference>
<evidence type="ECO:0000313" key="9">
    <source>
        <dbReference type="Proteomes" id="UP000265750"/>
    </source>
</evidence>
<dbReference type="AlphaFoldDB" id="A0A3A1WXQ7"/>